<dbReference type="STRING" id="1437875.CFRA_00220"/>
<dbReference type="PIRSF" id="PIRSF017292">
    <property type="entry name" value="UCP017292_Znf_CHY"/>
    <property type="match status" value="1"/>
</dbReference>
<accession>A0A1L7CQ53</accession>
<evidence type="ECO:0000256" key="2">
    <source>
        <dbReference type="ARBA" id="ARBA00022771"/>
    </source>
</evidence>
<dbReference type="SUPFAM" id="SSF161219">
    <property type="entry name" value="CHY zinc finger-like"/>
    <property type="match status" value="1"/>
</dbReference>
<reference evidence="5 6" key="1">
    <citation type="submission" date="2014-08" db="EMBL/GenBank/DDBJ databases">
        <title>Complete genome sequence of Corynebacterium frankenforstense ST18(T) (=DSM 45800(T)), isolated from raw cow milk.</title>
        <authorList>
            <person name="Ruckert C."/>
            <person name="Albersmeier A."/>
            <person name="Winkler A."/>
            <person name="Lipski A."/>
            <person name="Kalinowski J."/>
        </authorList>
    </citation>
    <scope>NUCLEOTIDE SEQUENCE [LARGE SCALE GENOMIC DNA]</scope>
    <source>
        <strain evidence="5 6">ST18</strain>
    </source>
</reference>
<evidence type="ECO:0000313" key="5">
    <source>
        <dbReference type="EMBL" id="APT87982.1"/>
    </source>
</evidence>
<evidence type="ECO:0000256" key="1">
    <source>
        <dbReference type="ARBA" id="ARBA00022723"/>
    </source>
</evidence>
<sequence length="109" mass="11543">MERAAGGTRPAVHGRGVDAEGRCTHYGGTRDVVGNLCVTCGKYWACHRCHAEACDHPFGRAPLDAPAVVCGVCGHLMNYPEYSATAACPACGHGFNPGCSLHAHLYFRL</sequence>
<evidence type="ECO:0000313" key="6">
    <source>
        <dbReference type="Proteomes" id="UP000185434"/>
    </source>
</evidence>
<gene>
    <name evidence="5" type="ORF">CFRA_00220</name>
</gene>
<protein>
    <submittedName>
        <fullName evidence="5">CHY zinc finger</fullName>
    </submittedName>
</protein>
<dbReference type="InterPro" id="IPR037274">
    <property type="entry name" value="Znf_CHY_sf"/>
</dbReference>
<keyword evidence="2" id="KW-0863">Zinc-finger</keyword>
<dbReference type="PROSITE" id="PS51266">
    <property type="entry name" value="ZF_CHY"/>
    <property type="match status" value="1"/>
</dbReference>
<name>A0A1L7CQ53_9CORY</name>
<dbReference type="GO" id="GO:0008270">
    <property type="term" value="F:zinc ion binding"/>
    <property type="evidence" value="ECO:0007669"/>
    <property type="project" value="UniProtKB-KW"/>
</dbReference>
<dbReference type="EMBL" id="CP009247">
    <property type="protein sequence ID" value="APT87982.1"/>
    <property type="molecule type" value="Genomic_DNA"/>
</dbReference>
<dbReference type="InterPro" id="IPR008913">
    <property type="entry name" value="Znf_CHY"/>
</dbReference>
<evidence type="ECO:0000256" key="3">
    <source>
        <dbReference type="ARBA" id="ARBA00022833"/>
    </source>
</evidence>
<dbReference type="Proteomes" id="UP000185434">
    <property type="component" value="Chromosome"/>
</dbReference>
<proteinExistence type="predicted"/>
<dbReference type="InterPro" id="IPR016694">
    <property type="entry name" value="UCP017292"/>
</dbReference>
<organism evidence="5 6">
    <name type="scientific">Corynebacterium frankenforstense DSM 45800</name>
    <dbReference type="NCBI Taxonomy" id="1437875"/>
    <lineage>
        <taxon>Bacteria</taxon>
        <taxon>Bacillati</taxon>
        <taxon>Actinomycetota</taxon>
        <taxon>Actinomycetes</taxon>
        <taxon>Mycobacteriales</taxon>
        <taxon>Corynebacteriaceae</taxon>
        <taxon>Corynebacterium</taxon>
    </lineage>
</organism>
<dbReference type="AlphaFoldDB" id="A0A1L7CQ53"/>
<dbReference type="KEGG" id="cfk:CFRA_00220"/>
<keyword evidence="1" id="KW-0479">Metal-binding</keyword>
<keyword evidence="3" id="KW-0862">Zinc</keyword>
<evidence type="ECO:0000259" key="4">
    <source>
        <dbReference type="PROSITE" id="PS51266"/>
    </source>
</evidence>
<feature type="domain" description="CHY-type" evidence="4">
    <location>
        <begin position="16"/>
        <end position="93"/>
    </location>
</feature>
<keyword evidence="6" id="KW-1185">Reference proteome</keyword>
<dbReference type="Pfam" id="PF05495">
    <property type="entry name" value="zf-CHY"/>
    <property type="match status" value="1"/>
</dbReference>